<feature type="transmembrane region" description="Helical" evidence="1">
    <location>
        <begin position="122"/>
        <end position="146"/>
    </location>
</feature>
<gene>
    <name evidence="2" type="ORF">EHQ10_19150</name>
</gene>
<feature type="transmembrane region" description="Helical" evidence="1">
    <location>
        <begin position="158"/>
        <end position="178"/>
    </location>
</feature>
<name>A0ABY2KYY3_9LEPT</name>
<proteinExistence type="predicted"/>
<evidence type="ECO:0000256" key="1">
    <source>
        <dbReference type="SAM" id="Phobius"/>
    </source>
</evidence>
<feature type="transmembrane region" description="Helical" evidence="1">
    <location>
        <begin position="199"/>
        <end position="218"/>
    </location>
</feature>
<protein>
    <recommendedName>
        <fullName evidence="4">Yip1 domain-containing protein</fullName>
    </recommendedName>
</protein>
<comment type="caution">
    <text evidence="2">The sequence shown here is derived from an EMBL/GenBank/DDBJ whole genome shotgun (WGS) entry which is preliminary data.</text>
</comment>
<keyword evidence="1" id="KW-1133">Transmembrane helix</keyword>
<evidence type="ECO:0000313" key="3">
    <source>
        <dbReference type="Proteomes" id="UP000297617"/>
    </source>
</evidence>
<evidence type="ECO:0008006" key="4">
    <source>
        <dbReference type="Google" id="ProtNLM"/>
    </source>
</evidence>
<sequence length="219" mass="25262">MINKLNEIYLRYKDIVWPTKPLEKSEPAEMIKMALRNIFLVSGIYLLLYLFFFVAKYSTYQKYNEKVIADLNVKNSGFLLKYLNTYPGNVIYILFSLIIFSISMILVSYLLSLLLETEKRSFLVHCGVVLRAVATAFSVFPIVLIINSTFPINETSGSFTTSLLVASWIILALSSYIISVRNYIFDNNALYSQPKRRSAIVWTIPFYIVLNFMFGVIFN</sequence>
<dbReference type="RefSeq" id="WP_135755102.1">
    <property type="nucleotide sequence ID" value="NZ_RQFD01000023.1"/>
</dbReference>
<reference evidence="3" key="1">
    <citation type="journal article" date="2019" name="PLoS Negl. Trop. Dis.">
        <title>Revisiting the worldwide diversity of Leptospira species in the environment.</title>
        <authorList>
            <person name="Vincent A.T."/>
            <person name="Schiettekatte O."/>
            <person name="Bourhy P."/>
            <person name="Veyrier F.J."/>
            <person name="Picardeau M."/>
        </authorList>
    </citation>
    <scope>NUCLEOTIDE SEQUENCE [LARGE SCALE GENOMIC DNA]</scope>
    <source>
        <strain evidence="3">201800295</strain>
    </source>
</reference>
<organism evidence="2 3">
    <name type="scientific">Leptospira bouyouniensis</name>
    <dbReference type="NCBI Taxonomy" id="2484911"/>
    <lineage>
        <taxon>Bacteria</taxon>
        <taxon>Pseudomonadati</taxon>
        <taxon>Spirochaetota</taxon>
        <taxon>Spirochaetia</taxon>
        <taxon>Leptospirales</taxon>
        <taxon>Leptospiraceae</taxon>
        <taxon>Leptospira</taxon>
    </lineage>
</organism>
<feature type="transmembrane region" description="Helical" evidence="1">
    <location>
        <begin position="34"/>
        <end position="55"/>
    </location>
</feature>
<keyword evidence="1" id="KW-0812">Transmembrane</keyword>
<evidence type="ECO:0000313" key="2">
    <source>
        <dbReference type="EMBL" id="TGK45445.1"/>
    </source>
</evidence>
<keyword evidence="1" id="KW-0472">Membrane</keyword>
<dbReference type="EMBL" id="RQFD01000023">
    <property type="protein sequence ID" value="TGK45445.1"/>
    <property type="molecule type" value="Genomic_DNA"/>
</dbReference>
<dbReference type="Proteomes" id="UP000297617">
    <property type="component" value="Unassembled WGS sequence"/>
</dbReference>
<keyword evidence="3" id="KW-1185">Reference proteome</keyword>
<feature type="transmembrane region" description="Helical" evidence="1">
    <location>
        <begin position="90"/>
        <end position="115"/>
    </location>
</feature>
<accession>A0ABY2KYY3</accession>